<evidence type="ECO:0000256" key="7">
    <source>
        <dbReference type="SAM" id="Phobius"/>
    </source>
</evidence>
<dbReference type="GO" id="GO:0033573">
    <property type="term" value="C:high-affinity iron permease complex"/>
    <property type="evidence" value="ECO:0007669"/>
    <property type="project" value="InterPro"/>
</dbReference>
<dbReference type="EMBL" id="LXJU01000009">
    <property type="protein sequence ID" value="OGE52888.1"/>
    <property type="molecule type" value="Genomic_DNA"/>
</dbReference>
<evidence type="ECO:0000256" key="5">
    <source>
        <dbReference type="ARBA" id="ARBA00022989"/>
    </source>
</evidence>
<keyword evidence="3" id="KW-0813">Transport</keyword>
<dbReference type="AlphaFoldDB" id="A0A1F5LI47"/>
<evidence type="ECO:0000313" key="9">
    <source>
        <dbReference type="Proteomes" id="UP000177622"/>
    </source>
</evidence>
<keyword evidence="4 7" id="KW-0812">Transmembrane</keyword>
<dbReference type="OrthoDB" id="4364at2759"/>
<dbReference type="PANTHER" id="PTHR31632:SF2">
    <property type="entry name" value="PLASMA MEMBRANE IRON PERMEASE"/>
    <property type="match status" value="1"/>
</dbReference>
<keyword evidence="3" id="KW-0410">Iron transport</keyword>
<evidence type="ECO:0000256" key="2">
    <source>
        <dbReference type="ARBA" id="ARBA00008333"/>
    </source>
</evidence>
<dbReference type="Proteomes" id="UP000177622">
    <property type="component" value="Unassembled WGS sequence"/>
</dbReference>
<feature type="transmembrane region" description="Helical" evidence="7">
    <location>
        <begin position="181"/>
        <end position="200"/>
    </location>
</feature>
<dbReference type="Pfam" id="PF03239">
    <property type="entry name" value="FTR1"/>
    <property type="match status" value="1"/>
</dbReference>
<keyword evidence="3" id="KW-0406">Ion transport</keyword>
<accession>A0A1F5LI47</accession>
<keyword evidence="5 7" id="KW-1133">Transmembrane helix</keyword>
<dbReference type="GO" id="GO:0015093">
    <property type="term" value="F:ferrous iron transmembrane transporter activity"/>
    <property type="evidence" value="ECO:0007669"/>
    <property type="project" value="TreeGrafter"/>
</dbReference>
<comment type="subcellular location">
    <subcellularLocation>
        <location evidence="1">Membrane</location>
        <topology evidence="1">Multi-pass membrane protein</topology>
    </subcellularLocation>
</comment>
<dbReference type="RefSeq" id="XP_022488327.1">
    <property type="nucleotide sequence ID" value="XM_022631729.1"/>
</dbReference>
<evidence type="ECO:0000256" key="6">
    <source>
        <dbReference type="ARBA" id="ARBA00023136"/>
    </source>
</evidence>
<reference evidence="8 9" key="1">
    <citation type="journal article" date="2016" name="Sci. Rep.">
        <title>Penicillium arizonense, a new, genome sequenced fungal species, reveals a high chemical diversity in secreted metabolites.</title>
        <authorList>
            <person name="Grijseels S."/>
            <person name="Nielsen J.C."/>
            <person name="Randelovic M."/>
            <person name="Nielsen J."/>
            <person name="Nielsen K.F."/>
            <person name="Workman M."/>
            <person name="Frisvad J.C."/>
        </authorList>
    </citation>
    <scope>NUCLEOTIDE SEQUENCE [LARGE SCALE GENOMIC DNA]</scope>
    <source>
        <strain evidence="8 9">CBS 141311</strain>
    </source>
</reference>
<gene>
    <name evidence="8" type="ORF">PENARI_c009G00922</name>
</gene>
<evidence type="ECO:0000256" key="4">
    <source>
        <dbReference type="ARBA" id="ARBA00022692"/>
    </source>
</evidence>
<dbReference type="PANTHER" id="PTHR31632">
    <property type="entry name" value="IRON TRANSPORTER FTH1"/>
    <property type="match status" value="1"/>
</dbReference>
<keyword evidence="9" id="KW-1185">Reference proteome</keyword>
<protein>
    <recommendedName>
        <fullName evidence="10">Plasma membrane iron permease</fullName>
    </recommendedName>
</protein>
<feature type="transmembrane region" description="Helical" evidence="7">
    <location>
        <begin position="148"/>
        <end position="169"/>
    </location>
</feature>
<evidence type="ECO:0000256" key="1">
    <source>
        <dbReference type="ARBA" id="ARBA00004141"/>
    </source>
</evidence>
<feature type="transmembrane region" description="Helical" evidence="7">
    <location>
        <begin position="89"/>
        <end position="112"/>
    </location>
</feature>
<feature type="transmembrane region" description="Helical" evidence="7">
    <location>
        <begin position="212"/>
        <end position="234"/>
    </location>
</feature>
<dbReference type="GeneID" id="34576463"/>
<sequence>MGNNPVFAVTVFFICFRECLETTVVVSVLLAFLKQTLGAEEDRATYKRLVKQVWLGCGLGLFICLAVGCGMIGAFYGLGTDTFSSTEDIWEGVLGIIASLIITIMGAALLRVSKLQDKWRMKLAKALAHENNPNESRKGRVKRWLEKYAMFILPFITVLREGLEAVVYVGGVGLGLPATSFPLAVFCGLAAGFLVGYVIYKGGRETSMQIFLVISTCFLYLVAGGLFSRGVWYFENNTWNKIVGGDASETGSGAGSYDIRQSVWHVNCCNPLIGGGGGWGIFNALFGWTNSATYGSVISYNLYWVCVMVGYGLMFYRERRGAIPVLDPAMKKVAGYKARARAFILRRPLEEPAPVEASGVIEHTITEKKGSGAGISTFVKPADA</sequence>
<name>A0A1F5LI47_PENAI</name>
<keyword evidence="6 7" id="KW-0472">Membrane</keyword>
<organism evidence="8 9">
    <name type="scientific">Penicillium arizonense</name>
    <dbReference type="NCBI Taxonomy" id="1835702"/>
    <lineage>
        <taxon>Eukaryota</taxon>
        <taxon>Fungi</taxon>
        <taxon>Dikarya</taxon>
        <taxon>Ascomycota</taxon>
        <taxon>Pezizomycotina</taxon>
        <taxon>Eurotiomycetes</taxon>
        <taxon>Eurotiomycetidae</taxon>
        <taxon>Eurotiales</taxon>
        <taxon>Aspergillaceae</taxon>
        <taxon>Penicillium</taxon>
    </lineage>
</organism>
<proteinExistence type="inferred from homology"/>
<keyword evidence="3" id="KW-0408">Iron</keyword>
<feature type="transmembrane region" description="Helical" evidence="7">
    <location>
        <begin position="297"/>
        <end position="316"/>
    </location>
</feature>
<feature type="transmembrane region" description="Helical" evidence="7">
    <location>
        <begin position="53"/>
        <end position="77"/>
    </location>
</feature>
<evidence type="ECO:0000313" key="8">
    <source>
        <dbReference type="EMBL" id="OGE52888.1"/>
    </source>
</evidence>
<comment type="caution">
    <text evidence="8">The sequence shown here is derived from an EMBL/GenBank/DDBJ whole genome shotgun (WGS) entry which is preliminary data.</text>
</comment>
<evidence type="ECO:0008006" key="10">
    <source>
        <dbReference type="Google" id="ProtNLM"/>
    </source>
</evidence>
<dbReference type="InterPro" id="IPR004923">
    <property type="entry name" value="FTR1/Fip1/EfeU"/>
</dbReference>
<dbReference type="STRING" id="1835702.A0A1F5LI47"/>
<evidence type="ECO:0000256" key="3">
    <source>
        <dbReference type="ARBA" id="ARBA00022496"/>
    </source>
</evidence>
<feature type="transmembrane region" description="Helical" evidence="7">
    <location>
        <begin position="6"/>
        <end position="33"/>
    </location>
</feature>
<comment type="similarity">
    <text evidence="2">Belongs to the oxidase-dependent Fe transporter (OFeT) (TC 9.A.10.1) family.</text>
</comment>